<dbReference type="GO" id="GO:0006629">
    <property type="term" value="P:lipid metabolic process"/>
    <property type="evidence" value="ECO:0007669"/>
    <property type="project" value="UniProtKB-KW"/>
</dbReference>
<feature type="domain" description="PNPLA" evidence="2">
    <location>
        <begin position="5"/>
        <end position="187"/>
    </location>
</feature>
<dbReference type="SUPFAM" id="SSF52151">
    <property type="entry name" value="FabD/lysophospholipase-like"/>
    <property type="match status" value="1"/>
</dbReference>
<dbReference type="PANTHER" id="PTHR46394">
    <property type="entry name" value="ANNEXIN"/>
    <property type="match status" value="1"/>
</dbReference>
<dbReference type="AlphaFoldDB" id="A0A6C0H8Y7"/>
<reference evidence="3" key="1">
    <citation type="journal article" date="2020" name="Nature">
        <title>Giant virus diversity and host interactions through global metagenomics.</title>
        <authorList>
            <person name="Schulz F."/>
            <person name="Roux S."/>
            <person name="Paez-Espino D."/>
            <person name="Jungbluth S."/>
            <person name="Walsh D.A."/>
            <person name="Denef V.J."/>
            <person name="McMahon K.D."/>
            <person name="Konstantinidis K.T."/>
            <person name="Eloe-Fadrosh E.A."/>
            <person name="Kyrpides N.C."/>
            <person name="Woyke T."/>
        </authorList>
    </citation>
    <scope>NUCLEOTIDE SEQUENCE</scope>
    <source>
        <strain evidence="3">GVMAG-M-3300023179-82</strain>
    </source>
</reference>
<sequence length="288" mass="32882">MIDTLCLSGGGIKGLAFISAIDHLSNIKYIDLNIIKNYVGTSIGAIICFLLSIKYTPVELKHFIINFNFNYVNQKINISNILLHYGFIDGHKYIFILKKFLENKYNILDITFNDHYLLTNNKLTIIGTNFTKGTEKIFDYINTPNMSILLAIRISISIPIIFTPIFYEDEYYIDGGVTNNFPLKYCIMKNTIAIYIKNNINNKLNNVMSLMMGCCNILFNTISLKDNIKTLNIIEILLEISDINIINVNNETKNLILSIGHNAAIKYISNISYNICNNIINDIINDIF</sequence>
<proteinExistence type="predicted"/>
<protein>
    <recommendedName>
        <fullName evidence="2">PNPLA domain-containing protein</fullName>
    </recommendedName>
</protein>
<organism evidence="3">
    <name type="scientific">viral metagenome</name>
    <dbReference type="NCBI Taxonomy" id="1070528"/>
    <lineage>
        <taxon>unclassified sequences</taxon>
        <taxon>metagenomes</taxon>
        <taxon>organismal metagenomes</taxon>
    </lineage>
</organism>
<dbReference type="EMBL" id="MN739896">
    <property type="protein sequence ID" value="QHT76463.1"/>
    <property type="molecule type" value="Genomic_DNA"/>
</dbReference>
<dbReference type="Pfam" id="PF01734">
    <property type="entry name" value="Patatin"/>
    <property type="match status" value="1"/>
</dbReference>
<accession>A0A6C0H8Y7</accession>
<dbReference type="PANTHER" id="PTHR46394:SF1">
    <property type="entry name" value="PNPLA DOMAIN-CONTAINING PROTEIN"/>
    <property type="match status" value="1"/>
</dbReference>
<evidence type="ECO:0000259" key="2">
    <source>
        <dbReference type="PROSITE" id="PS51635"/>
    </source>
</evidence>
<dbReference type="InterPro" id="IPR016035">
    <property type="entry name" value="Acyl_Trfase/lysoPLipase"/>
</dbReference>
<name>A0A6C0H8Y7_9ZZZZ</name>
<evidence type="ECO:0000313" key="3">
    <source>
        <dbReference type="EMBL" id="QHT76463.1"/>
    </source>
</evidence>
<keyword evidence="1" id="KW-0443">Lipid metabolism</keyword>
<dbReference type="InterPro" id="IPR002641">
    <property type="entry name" value="PNPLA_dom"/>
</dbReference>
<dbReference type="PROSITE" id="PS51635">
    <property type="entry name" value="PNPLA"/>
    <property type="match status" value="1"/>
</dbReference>
<dbReference type="Gene3D" id="3.40.1090.10">
    <property type="entry name" value="Cytosolic phospholipase A2 catalytic domain"/>
    <property type="match status" value="2"/>
</dbReference>
<dbReference type="InterPro" id="IPR052580">
    <property type="entry name" value="Lipid_Hydrolase"/>
</dbReference>
<evidence type="ECO:0000256" key="1">
    <source>
        <dbReference type="ARBA" id="ARBA00023098"/>
    </source>
</evidence>